<keyword evidence="1" id="KW-1133">Transmembrane helix</keyword>
<dbReference type="Proteomes" id="UP000702954">
    <property type="component" value="Unassembled WGS sequence"/>
</dbReference>
<evidence type="ECO:0000313" key="5">
    <source>
        <dbReference type="Proteomes" id="UP000294613"/>
    </source>
</evidence>
<dbReference type="GO" id="GO:0005524">
    <property type="term" value="F:ATP binding"/>
    <property type="evidence" value="ECO:0007669"/>
    <property type="project" value="InterPro"/>
</dbReference>
<evidence type="ECO:0000313" key="3">
    <source>
        <dbReference type="EMBL" id="GBU04238.1"/>
    </source>
</evidence>
<comment type="caution">
    <text evidence="4">The sequence shown here is derived from an EMBL/GenBank/DDBJ whole genome shotgun (WGS) entry which is preliminary data.</text>
</comment>
<protein>
    <recommendedName>
        <fullName evidence="2">Protein kinase domain-containing protein</fullName>
    </recommendedName>
</protein>
<reference evidence="3 6" key="1">
    <citation type="journal article" date="2018" name="Int. J. Syst. Evol. Microbiol.">
        <title>Draft Genome Sequence of Faecalimonas umbilicata JCM 30896T, an Acetate-Producing Bacterium Isolated from Human Feces.</title>
        <authorList>
            <person name="Sakamoto M."/>
            <person name="Ikeyama N."/>
            <person name="Yuki M."/>
            <person name="Ohkuma M."/>
        </authorList>
    </citation>
    <scope>NUCLEOTIDE SEQUENCE [LARGE SCALE GENOMIC DNA]</scope>
    <source>
        <strain evidence="3 6">EGH7</strain>
    </source>
</reference>
<evidence type="ECO:0000256" key="1">
    <source>
        <dbReference type="SAM" id="Phobius"/>
    </source>
</evidence>
<keyword evidence="6" id="KW-1185">Reference proteome</keyword>
<dbReference type="PROSITE" id="PS50011">
    <property type="entry name" value="PROTEIN_KINASE_DOM"/>
    <property type="match status" value="1"/>
</dbReference>
<accession>A0A4V2UQ91</accession>
<proteinExistence type="predicted"/>
<dbReference type="EMBL" id="BHEO01000002">
    <property type="protein sequence ID" value="GBU04238.1"/>
    <property type="molecule type" value="Genomic_DNA"/>
</dbReference>
<evidence type="ECO:0000259" key="2">
    <source>
        <dbReference type="PROSITE" id="PS50011"/>
    </source>
</evidence>
<dbReference type="AlphaFoldDB" id="A0A4V2UQ91"/>
<dbReference type="GO" id="GO:0004672">
    <property type="term" value="F:protein kinase activity"/>
    <property type="evidence" value="ECO:0007669"/>
    <property type="project" value="InterPro"/>
</dbReference>
<dbReference type="EMBL" id="SLZV01000006">
    <property type="protein sequence ID" value="TCS68822.1"/>
    <property type="molecule type" value="Genomic_DNA"/>
</dbReference>
<reference evidence="4 5" key="2">
    <citation type="submission" date="2019-03" db="EMBL/GenBank/DDBJ databases">
        <title>Genomic Encyclopedia of Type Strains, Phase IV (KMG-IV): sequencing the most valuable type-strain genomes for metagenomic binning, comparative biology and taxonomic classification.</title>
        <authorList>
            <person name="Goeker M."/>
        </authorList>
    </citation>
    <scope>NUCLEOTIDE SEQUENCE [LARGE SCALE GENOMIC DNA]</scope>
    <source>
        <strain evidence="4 5">DSM 103426</strain>
    </source>
</reference>
<dbReference type="Gene3D" id="1.10.510.10">
    <property type="entry name" value="Transferase(Phosphotransferase) domain 1"/>
    <property type="match status" value="1"/>
</dbReference>
<evidence type="ECO:0000313" key="6">
    <source>
        <dbReference type="Proteomes" id="UP000702954"/>
    </source>
</evidence>
<dbReference type="Proteomes" id="UP000294613">
    <property type="component" value="Unassembled WGS sequence"/>
</dbReference>
<dbReference type="InterPro" id="IPR000719">
    <property type="entry name" value="Prot_kinase_dom"/>
</dbReference>
<keyword evidence="1" id="KW-0472">Membrane</keyword>
<dbReference type="SUPFAM" id="SSF56112">
    <property type="entry name" value="Protein kinase-like (PK-like)"/>
    <property type="match status" value="1"/>
</dbReference>
<gene>
    <name evidence="4" type="ORF">EDD74_10625</name>
    <name evidence="3" type="ORF">FAEUMB_07790</name>
</gene>
<dbReference type="InterPro" id="IPR011009">
    <property type="entry name" value="Kinase-like_dom_sf"/>
</dbReference>
<organism evidence="4 5">
    <name type="scientific">Faecalimonas umbilicata</name>
    <dbReference type="NCBI Taxonomy" id="1912855"/>
    <lineage>
        <taxon>Bacteria</taxon>
        <taxon>Bacillati</taxon>
        <taxon>Bacillota</taxon>
        <taxon>Clostridia</taxon>
        <taxon>Lachnospirales</taxon>
        <taxon>Lachnospiraceae</taxon>
        <taxon>Faecalimonas</taxon>
    </lineage>
</organism>
<keyword evidence="1" id="KW-0812">Transmembrane</keyword>
<name>A0A4V2UQ91_9FIRM</name>
<sequence>MEKKEYDIIKIVQHGKYCERIQDTIFGQTLIYWLKYHPQTAKEELWNLMRKMLLQITWFHKYGEKQTYGYLSPYSVIVKEDEEIYLLDLEAEGSRETVRQIQSRTVRKYFSNPEIYKQKGICEAVDIYSFGRTLQYMLSQSEPDPPLTKKEEYQLAKLIQNCLKADGEKGYITFSMVEKHFPKLRSRRKREIEKKMPVVALGCAVMVIFGSAVGKRMTDQSKEKGKIIQADETREQEGATLENFGYTEKLEEVVWKISEREQTIDGQVLALEIYLKESGRGAEKEEAFLCLAQRYEENDRIDDAAEICRRGRKVLPQSKLLALTYLEILWNVEGLELEMKAQVTKGILTELPEIQEQEQFKILKRAYGF</sequence>
<feature type="transmembrane region" description="Helical" evidence="1">
    <location>
        <begin position="196"/>
        <end position="214"/>
    </location>
</feature>
<evidence type="ECO:0000313" key="4">
    <source>
        <dbReference type="EMBL" id="TCS68822.1"/>
    </source>
</evidence>
<feature type="domain" description="Protein kinase" evidence="2">
    <location>
        <begin position="1"/>
        <end position="199"/>
    </location>
</feature>